<gene>
    <name evidence="6" type="ORF">RCOM_0183740</name>
</gene>
<feature type="chain" id="PRO_5002891629" evidence="4">
    <location>
        <begin position="25"/>
        <end position="152"/>
    </location>
</feature>
<dbReference type="Proteomes" id="UP000008311">
    <property type="component" value="Unassembled WGS sequence"/>
</dbReference>
<dbReference type="InParanoid" id="B9SA28"/>
<evidence type="ECO:0000313" key="6">
    <source>
        <dbReference type="EMBL" id="EEF39545.1"/>
    </source>
</evidence>
<dbReference type="eggNOG" id="ENOG502S7EV">
    <property type="taxonomic scope" value="Eukaryota"/>
</dbReference>
<dbReference type="KEGG" id="rcu:8280725"/>
<dbReference type="GO" id="GO:0045735">
    <property type="term" value="F:nutrient reservoir activity"/>
    <property type="evidence" value="ECO:0007669"/>
    <property type="project" value="InterPro"/>
</dbReference>
<dbReference type="CDD" id="cd00261">
    <property type="entry name" value="AAI_SS"/>
    <property type="match status" value="1"/>
</dbReference>
<sequence>MAKLIPAVALISVLLFIIANASFAYRTTITTVEVDDTNTQERCFRDLRGKEFRACQMYLSQSSSRRSTDGEVLEMPGEKDQQERHQLQECCNELKQVRDECQCEALQVAVEKQIESEQQMQREQYQEVMQKARSIPSSCGLPEQCQIRTFFF</sequence>
<evidence type="ECO:0000259" key="5">
    <source>
        <dbReference type="SMART" id="SM00499"/>
    </source>
</evidence>
<dbReference type="Pfam" id="PF00234">
    <property type="entry name" value="Tryp_alpha_amyl"/>
    <property type="match status" value="1"/>
</dbReference>
<name>B9SA28_RICCO</name>
<dbReference type="InterPro" id="IPR000617">
    <property type="entry name" value="Napin/2SS/CON"/>
</dbReference>
<dbReference type="PANTHER" id="PTHR35496">
    <property type="entry name" value="2S SEED STORAGE PROTEIN 1-RELATED"/>
    <property type="match status" value="1"/>
</dbReference>
<dbReference type="AlphaFoldDB" id="B9SA28"/>
<keyword evidence="7" id="KW-1185">Reference proteome</keyword>
<dbReference type="SMART" id="SM00499">
    <property type="entry name" value="AAI"/>
    <property type="match status" value="1"/>
</dbReference>
<evidence type="ECO:0000256" key="2">
    <source>
        <dbReference type="ARBA" id="ARBA00022729"/>
    </source>
</evidence>
<feature type="signal peptide" evidence="4">
    <location>
        <begin position="1"/>
        <end position="24"/>
    </location>
</feature>
<dbReference type="SUPFAM" id="SSF47699">
    <property type="entry name" value="Bifunctional inhibitor/lipid-transfer protein/seed storage 2S albumin"/>
    <property type="match status" value="1"/>
</dbReference>
<keyword evidence="3" id="KW-1015">Disulfide bond</keyword>
<evidence type="ECO:0000256" key="1">
    <source>
        <dbReference type="ARBA" id="ARBA00008262"/>
    </source>
</evidence>
<dbReference type="PANTHER" id="PTHR35496:SF20">
    <property type="entry name" value="2S SEED STORAGE PROTEIN 1-RELATED"/>
    <property type="match status" value="1"/>
</dbReference>
<dbReference type="SMR" id="B9SA28"/>
<organism evidence="6 7">
    <name type="scientific">Ricinus communis</name>
    <name type="common">Castor bean</name>
    <dbReference type="NCBI Taxonomy" id="3988"/>
    <lineage>
        <taxon>Eukaryota</taxon>
        <taxon>Viridiplantae</taxon>
        <taxon>Streptophyta</taxon>
        <taxon>Embryophyta</taxon>
        <taxon>Tracheophyta</taxon>
        <taxon>Spermatophyta</taxon>
        <taxon>Magnoliopsida</taxon>
        <taxon>eudicotyledons</taxon>
        <taxon>Gunneridae</taxon>
        <taxon>Pentapetalae</taxon>
        <taxon>rosids</taxon>
        <taxon>fabids</taxon>
        <taxon>Malpighiales</taxon>
        <taxon>Euphorbiaceae</taxon>
        <taxon>Acalyphoideae</taxon>
        <taxon>Acalypheae</taxon>
        <taxon>Ricinus</taxon>
    </lineage>
</organism>
<reference evidence="7" key="1">
    <citation type="journal article" date="2010" name="Nat. Biotechnol.">
        <title>Draft genome sequence of the oilseed species Ricinus communis.</title>
        <authorList>
            <person name="Chan A.P."/>
            <person name="Crabtree J."/>
            <person name="Zhao Q."/>
            <person name="Lorenzi H."/>
            <person name="Orvis J."/>
            <person name="Puiu D."/>
            <person name="Melake-Berhan A."/>
            <person name="Jones K.M."/>
            <person name="Redman J."/>
            <person name="Chen G."/>
            <person name="Cahoon E.B."/>
            <person name="Gedil M."/>
            <person name="Stanke M."/>
            <person name="Haas B.J."/>
            <person name="Wortman J.R."/>
            <person name="Fraser-Liggett C.M."/>
            <person name="Ravel J."/>
            <person name="Rabinowicz P.D."/>
        </authorList>
    </citation>
    <scope>NUCLEOTIDE SEQUENCE [LARGE SCALE GENOMIC DNA]</scope>
    <source>
        <strain evidence="7">cv. Hale</strain>
    </source>
</reference>
<proteinExistence type="inferred from homology"/>
<protein>
    <submittedName>
        <fullName evidence="6">2S albumin, putative</fullName>
    </submittedName>
</protein>
<dbReference type="Gene3D" id="1.10.110.10">
    <property type="entry name" value="Plant lipid-transfer and hydrophobic proteins"/>
    <property type="match status" value="1"/>
</dbReference>
<evidence type="ECO:0000256" key="4">
    <source>
        <dbReference type="SAM" id="SignalP"/>
    </source>
</evidence>
<dbReference type="EMBL" id="EQ973900">
    <property type="protein sequence ID" value="EEF39545.1"/>
    <property type="molecule type" value="Genomic_DNA"/>
</dbReference>
<dbReference type="InterPro" id="IPR016140">
    <property type="entry name" value="Bifunc_inhib/LTP/seed_store"/>
</dbReference>
<keyword evidence="2 4" id="KW-0732">Signal</keyword>
<evidence type="ECO:0000313" key="7">
    <source>
        <dbReference type="Proteomes" id="UP000008311"/>
    </source>
</evidence>
<evidence type="ECO:0000256" key="3">
    <source>
        <dbReference type="ARBA" id="ARBA00023157"/>
    </source>
</evidence>
<feature type="domain" description="Bifunctional inhibitor/plant lipid transfer protein/seed storage helical" evidence="5">
    <location>
        <begin position="55"/>
        <end position="145"/>
    </location>
</feature>
<comment type="similarity">
    <text evidence="1">Belongs to the 2S seed storage albumins family.</text>
</comment>
<dbReference type="InterPro" id="IPR036312">
    <property type="entry name" value="Bifun_inhib/LTP/seed_sf"/>
</dbReference>
<accession>B9SA28</accession>
<dbReference type="FunCoup" id="B9SA28">
    <property type="interactions" value="123"/>
</dbReference>
<dbReference type="OrthoDB" id="847254at2759"/>